<evidence type="ECO:0000256" key="8">
    <source>
        <dbReference type="SAM" id="Phobius"/>
    </source>
</evidence>
<keyword evidence="10" id="KW-1185">Reference proteome</keyword>
<evidence type="ECO:0000256" key="7">
    <source>
        <dbReference type="ARBA" id="ARBA00023098"/>
    </source>
</evidence>
<organism evidence="9 10">
    <name type="scientific">Corchorus capsularis</name>
    <name type="common">Jute</name>
    <dbReference type="NCBI Taxonomy" id="210143"/>
    <lineage>
        <taxon>Eukaryota</taxon>
        <taxon>Viridiplantae</taxon>
        <taxon>Streptophyta</taxon>
        <taxon>Embryophyta</taxon>
        <taxon>Tracheophyta</taxon>
        <taxon>Spermatophyta</taxon>
        <taxon>Magnoliopsida</taxon>
        <taxon>eudicotyledons</taxon>
        <taxon>Gunneridae</taxon>
        <taxon>Pentapetalae</taxon>
        <taxon>rosids</taxon>
        <taxon>malvids</taxon>
        <taxon>Malvales</taxon>
        <taxon>Malvaceae</taxon>
        <taxon>Grewioideae</taxon>
        <taxon>Apeibeae</taxon>
        <taxon>Corchorus</taxon>
    </lineage>
</organism>
<keyword evidence="8" id="KW-1133">Transmembrane helix</keyword>
<keyword evidence="4" id="KW-0732">Signal</keyword>
<proteinExistence type="inferred from homology"/>
<dbReference type="Pfam" id="PF00657">
    <property type="entry name" value="Lipase_GDSL"/>
    <property type="match status" value="1"/>
</dbReference>
<comment type="subcellular location">
    <subcellularLocation>
        <location evidence="1">Secreted</location>
    </subcellularLocation>
</comment>
<keyword evidence="8" id="KW-0812">Transmembrane</keyword>
<dbReference type="STRING" id="210143.A0A1R3J1L5"/>
<sequence>MDTASVVMTLVVVIALTLTLVIGIVTTRKMEDVRAPCYFVFGDSLSDNGNNNNLDTSIKANFTPYGHDFPNGPTGRFTNGKTIHDFLAERVGIRYFGNIPPFAMAKDQNESDVDFVTKGVNYASGWAGIRDETGQTMVYRAWTMRSCL</sequence>
<keyword evidence="7" id="KW-0443">Lipid metabolism</keyword>
<dbReference type="PANTHER" id="PTHR45650:SF9">
    <property type="entry name" value="SGNH HYDROLASE-TYPE ESTERASE DOMAIN-CONTAINING PROTEIN"/>
    <property type="match status" value="1"/>
</dbReference>
<keyword evidence="5" id="KW-0378">Hydrolase</keyword>
<dbReference type="OMA" id="ALTHWSH"/>
<dbReference type="InterPro" id="IPR036514">
    <property type="entry name" value="SGNH_hydro_sf"/>
</dbReference>
<dbReference type="GO" id="GO:0005576">
    <property type="term" value="C:extracellular region"/>
    <property type="evidence" value="ECO:0007669"/>
    <property type="project" value="UniProtKB-SubCell"/>
</dbReference>
<keyword evidence="6" id="KW-0442">Lipid degradation</keyword>
<evidence type="ECO:0000256" key="4">
    <source>
        <dbReference type="ARBA" id="ARBA00022729"/>
    </source>
</evidence>
<reference evidence="9 10" key="1">
    <citation type="submission" date="2013-09" db="EMBL/GenBank/DDBJ databases">
        <title>Corchorus capsularis genome sequencing.</title>
        <authorList>
            <person name="Alam M."/>
            <person name="Haque M.S."/>
            <person name="Islam M.S."/>
            <person name="Emdad E.M."/>
            <person name="Islam M.M."/>
            <person name="Ahmed B."/>
            <person name="Halim A."/>
            <person name="Hossen Q.M.M."/>
            <person name="Hossain M.Z."/>
            <person name="Ahmed R."/>
            <person name="Khan M.M."/>
            <person name="Islam R."/>
            <person name="Rashid M.M."/>
            <person name="Khan S.A."/>
            <person name="Rahman M.S."/>
            <person name="Alam M."/>
        </authorList>
    </citation>
    <scope>NUCLEOTIDE SEQUENCE [LARGE SCALE GENOMIC DNA]</scope>
    <source>
        <strain evidence="10">cv. CVL-1</strain>
        <tissue evidence="9">Whole seedling</tissue>
    </source>
</reference>
<dbReference type="Gene3D" id="3.40.50.1110">
    <property type="entry name" value="SGNH hydrolase"/>
    <property type="match status" value="1"/>
</dbReference>
<evidence type="ECO:0000256" key="3">
    <source>
        <dbReference type="ARBA" id="ARBA00022525"/>
    </source>
</evidence>
<evidence type="ECO:0000256" key="5">
    <source>
        <dbReference type="ARBA" id="ARBA00022801"/>
    </source>
</evidence>
<comment type="similarity">
    <text evidence="2">Belongs to the 'GDSL' lipolytic enzyme family.</text>
</comment>
<keyword evidence="3" id="KW-0964">Secreted</keyword>
<protein>
    <submittedName>
        <fullName evidence="9">Lipase, GDSL</fullName>
    </submittedName>
</protein>
<dbReference type="GO" id="GO:0016788">
    <property type="term" value="F:hydrolase activity, acting on ester bonds"/>
    <property type="evidence" value="ECO:0007669"/>
    <property type="project" value="InterPro"/>
</dbReference>
<dbReference type="OrthoDB" id="1635897at2759"/>
<evidence type="ECO:0000256" key="2">
    <source>
        <dbReference type="ARBA" id="ARBA00008668"/>
    </source>
</evidence>
<comment type="caution">
    <text evidence="9">The sequence shown here is derived from an EMBL/GenBank/DDBJ whole genome shotgun (WGS) entry which is preliminary data.</text>
</comment>
<gene>
    <name evidence="9" type="ORF">CCACVL1_08238</name>
</gene>
<evidence type="ECO:0000256" key="1">
    <source>
        <dbReference type="ARBA" id="ARBA00004613"/>
    </source>
</evidence>
<dbReference type="AlphaFoldDB" id="A0A1R3J1L5"/>
<dbReference type="InterPro" id="IPR051238">
    <property type="entry name" value="GDSL_esterase/lipase"/>
</dbReference>
<feature type="transmembrane region" description="Helical" evidence="8">
    <location>
        <begin position="6"/>
        <end position="25"/>
    </location>
</feature>
<name>A0A1R3J1L5_COCAP</name>
<dbReference type="InterPro" id="IPR001087">
    <property type="entry name" value="GDSL"/>
</dbReference>
<dbReference type="Proteomes" id="UP000188268">
    <property type="component" value="Unassembled WGS sequence"/>
</dbReference>
<dbReference type="GO" id="GO:0016042">
    <property type="term" value="P:lipid catabolic process"/>
    <property type="evidence" value="ECO:0007669"/>
    <property type="project" value="UniProtKB-KW"/>
</dbReference>
<dbReference type="Gramene" id="OMO88729">
    <property type="protein sequence ID" value="OMO88729"/>
    <property type="gene ID" value="CCACVL1_08238"/>
</dbReference>
<evidence type="ECO:0000313" key="9">
    <source>
        <dbReference type="EMBL" id="OMO88729.1"/>
    </source>
</evidence>
<evidence type="ECO:0000256" key="6">
    <source>
        <dbReference type="ARBA" id="ARBA00022963"/>
    </source>
</evidence>
<keyword evidence="8" id="KW-0472">Membrane</keyword>
<evidence type="ECO:0000313" key="10">
    <source>
        <dbReference type="Proteomes" id="UP000188268"/>
    </source>
</evidence>
<accession>A0A1R3J1L5</accession>
<dbReference type="EMBL" id="AWWV01008931">
    <property type="protein sequence ID" value="OMO88729.1"/>
    <property type="molecule type" value="Genomic_DNA"/>
</dbReference>
<dbReference type="PANTHER" id="PTHR45650">
    <property type="entry name" value="GDSL-LIKE LIPASE/ACYLHYDROLASE-RELATED"/>
    <property type="match status" value="1"/>
</dbReference>